<proteinExistence type="predicted"/>
<dbReference type="PANTHER" id="PTHR46390:SF1">
    <property type="entry name" value="MANNOSE-1-PHOSPHATE GUANYLYLTRANSFERASE"/>
    <property type="match status" value="1"/>
</dbReference>
<dbReference type="PANTHER" id="PTHR46390">
    <property type="entry name" value="MANNOSE-1-PHOSPHATE GUANYLYLTRANSFERASE"/>
    <property type="match status" value="1"/>
</dbReference>
<dbReference type="Gene3D" id="3.90.550.10">
    <property type="entry name" value="Spore Coat Polysaccharide Biosynthesis Protein SpsA, Chain A"/>
    <property type="match status" value="1"/>
</dbReference>
<gene>
    <name evidence="2" type="ORF">RAT170B_0674</name>
</gene>
<sequence>MALSTTTQGFDIVVLLPSNHHIADDINYLNTINKALHYVNEFGICTMGIPINVISAKYGYINTGLSIAENAYLVDHFIEKPILKQANIFKVMNIFGIQEFVYTMLTSS</sequence>
<feature type="domain" description="Nucleotidyl transferase" evidence="1">
    <location>
        <begin position="8"/>
        <end position="90"/>
    </location>
</feature>
<dbReference type="GO" id="GO:0009298">
    <property type="term" value="P:GDP-mannose biosynthetic process"/>
    <property type="evidence" value="ECO:0007669"/>
    <property type="project" value="TreeGrafter"/>
</dbReference>
<dbReference type="InterPro" id="IPR051161">
    <property type="entry name" value="Mannose-6P_isomerase_type2"/>
</dbReference>
<keyword evidence="3" id="KW-1185">Reference proteome</keyword>
<evidence type="ECO:0000259" key="1">
    <source>
        <dbReference type="Pfam" id="PF00483"/>
    </source>
</evidence>
<reference evidence="2 3" key="1">
    <citation type="submission" date="2015-01" db="EMBL/GenBank/DDBJ databases">
        <title>Genome Sequencing of Rickettsiales /home/snadendla/prok_pipe/test/illegal_ec_num.txt.</title>
        <authorList>
            <person name="Daugherty S.C."/>
            <person name="Su Q."/>
            <person name="Abolude K."/>
            <person name="Beier-Sexton M."/>
            <person name="Carlyon J.A."/>
            <person name="Carter R."/>
            <person name="Day N.P."/>
            <person name="Dumler S.J."/>
            <person name="Dyachenko V."/>
            <person name="Godinez A."/>
            <person name="Kurtti T.J."/>
            <person name="Lichay M."/>
            <person name="Mullins K.E."/>
            <person name="Ott S."/>
            <person name="Pappas-Brown V."/>
            <person name="Paris D.H."/>
            <person name="Patel P."/>
            <person name="Richards A.L."/>
            <person name="Sadzewicz L."/>
            <person name="Sears K."/>
            <person name="Seidman D."/>
            <person name="Sengamalay N."/>
            <person name="Stenos J."/>
            <person name="Tallon L.J."/>
            <person name="Vincent G."/>
            <person name="Fraser C.M."/>
            <person name="Munderloh U."/>
            <person name="Dunning-Hotopp J.C."/>
        </authorList>
    </citation>
    <scope>NUCLEOTIDE SEQUENCE [LARGE SCALE GENOMIC DNA]</scope>
    <source>
        <strain evidence="2 3">T170-B</strain>
    </source>
</reference>
<dbReference type="AlphaFoldDB" id="A0A0F3RFC3"/>
<organism evidence="2 3">
    <name type="scientific">Rickettsia argasii T170-B</name>
    <dbReference type="NCBI Taxonomy" id="1268837"/>
    <lineage>
        <taxon>Bacteria</taxon>
        <taxon>Pseudomonadati</taxon>
        <taxon>Pseudomonadota</taxon>
        <taxon>Alphaproteobacteria</taxon>
        <taxon>Rickettsiales</taxon>
        <taxon>Rickettsiaceae</taxon>
        <taxon>Rickettsieae</taxon>
        <taxon>Rickettsia</taxon>
        <taxon>spotted fever group</taxon>
    </lineage>
</organism>
<comment type="caution">
    <text evidence="2">The sequence shown here is derived from an EMBL/GenBank/DDBJ whole genome shotgun (WGS) entry which is preliminary data.</text>
</comment>
<accession>A0A0F3RFC3</accession>
<dbReference type="SUPFAM" id="SSF53448">
    <property type="entry name" value="Nucleotide-diphospho-sugar transferases"/>
    <property type="match status" value="1"/>
</dbReference>
<dbReference type="GO" id="GO:0004475">
    <property type="term" value="F:mannose-1-phosphate guanylyltransferase (GTP) activity"/>
    <property type="evidence" value="ECO:0007669"/>
    <property type="project" value="TreeGrafter"/>
</dbReference>
<protein>
    <submittedName>
        <fullName evidence="2">Nucleotidyl transferase family protein</fullName>
    </submittedName>
</protein>
<evidence type="ECO:0000313" key="3">
    <source>
        <dbReference type="Proteomes" id="UP000033736"/>
    </source>
</evidence>
<keyword evidence="2" id="KW-0808">Transferase</keyword>
<dbReference type="PATRIC" id="fig|1268837.3.peg.791"/>
<evidence type="ECO:0000313" key="2">
    <source>
        <dbReference type="EMBL" id="KJW04978.1"/>
    </source>
</evidence>
<name>A0A0F3RFC3_9RICK</name>
<dbReference type="EMBL" id="LAOQ01000002">
    <property type="protein sequence ID" value="KJW04978.1"/>
    <property type="molecule type" value="Genomic_DNA"/>
</dbReference>
<dbReference type="InterPro" id="IPR005835">
    <property type="entry name" value="NTP_transferase_dom"/>
</dbReference>
<dbReference type="Proteomes" id="UP000033736">
    <property type="component" value="Unassembled WGS sequence"/>
</dbReference>
<dbReference type="InterPro" id="IPR029044">
    <property type="entry name" value="Nucleotide-diphossugar_trans"/>
</dbReference>
<dbReference type="Pfam" id="PF00483">
    <property type="entry name" value="NTP_transferase"/>
    <property type="match status" value="1"/>
</dbReference>